<protein>
    <submittedName>
        <fullName evidence="2">DUF885 domain-containing protein</fullName>
    </submittedName>
</protein>
<comment type="caution">
    <text evidence="2">The sequence shown here is derived from an EMBL/GenBank/DDBJ whole genome shotgun (WGS) entry which is preliminary data.</text>
</comment>
<dbReference type="EMBL" id="BAAAJX010000003">
    <property type="protein sequence ID" value="GAA1492540.1"/>
    <property type="molecule type" value="Genomic_DNA"/>
</dbReference>
<name>A0ABP4K193_9MICO</name>
<evidence type="ECO:0000256" key="1">
    <source>
        <dbReference type="SAM" id="MobiDB-lite"/>
    </source>
</evidence>
<sequence length="573" mass="62854">MLVGRVGPVGRVGDMSDDRPVRQPSAVDQVAEQWVTTLVDLDPTVATYIGVPGRTDGYGDTSPAGAAALADAARAARRALDAADAQDDVDRVTKTDLGAELDLTVESYERQLHLRDLNVIQSPAQSLRDVFDLMPTATAEDWQDVAGRLQALPDALEGYRETLLEGTREGVTAAKRQVELIAEQAARNGAPDGFFRHLADGAALEGGAPVPEQLRAELTRGAELAAAAYRSFGAFLEHDVLPLSTPVDAVGRDDYALHSRRFLGAVVDLDETYEWGLEELARMRDEQERIADRIESGAGVARAIEVLDADPARVLHGTDALRAWMQETSDESIRAMDGRYFDIADPIKRLECRIAPTQEGGIYYTGPSDDFSRAGRMWWSVPQGVTEFGTWREKTTVYHEGVPGHHLQISQAVYNRGELNTWRRQLAGPSGHVEGWALYAERLMEQLGFLDDDGDRLGMLDGQRMRAARVVLDIGVHLQKTNPDGGGWTWEYALDFMGQNVNMDPAFVQFEVARYFGWPGQAPSYKVGQRVWESIRDDVAAREGSAFDLKAFHHRALALGGVGLGTLRSALVG</sequence>
<gene>
    <name evidence="2" type="ORF">GCM10009627_08860</name>
</gene>
<dbReference type="Proteomes" id="UP001501742">
    <property type="component" value="Unassembled WGS sequence"/>
</dbReference>
<dbReference type="Pfam" id="PF05960">
    <property type="entry name" value="DUF885"/>
    <property type="match status" value="1"/>
</dbReference>
<evidence type="ECO:0000313" key="2">
    <source>
        <dbReference type="EMBL" id="GAA1492540.1"/>
    </source>
</evidence>
<dbReference type="PANTHER" id="PTHR33361:SF2">
    <property type="entry name" value="DUF885 DOMAIN-CONTAINING PROTEIN"/>
    <property type="match status" value="1"/>
</dbReference>
<feature type="compositionally biased region" description="Low complexity" evidence="1">
    <location>
        <begin position="1"/>
        <end position="13"/>
    </location>
</feature>
<reference evidence="3" key="1">
    <citation type="journal article" date="2019" name="Int. J. Syst. Evol. Microbiol.">
        <title>The Global Catalogue of Microorganisms (GCM) 10K type strain sequencing project: providing services to taxonomists for standard genome sequencing and annotation.</title>
        <authorList>
            <consortium name="The Broad Institute Genomics Platform"/>
            <consortium name="The Broad Institute Genome Sequencing Center for Infectious Disease"/>
            <person name="Wu L."/>
            <person name="Ma J."/>
        </authorList>
    </citation>
    <scope>NUCLEOTIDE SEQUENCE [LARGE SCALE GENOMIC DNA]</scope>
    <source>
        <strain evidence="3">JCM 12140</strain>
    </source>
</reference>
<proteinExistence type="predicted"/>
<accession>A0ABP4K193</accession>
<dbReference type="InterPro" id="IPR010281">
    <property type="entry name" value="DUF885"/>
</dbReference>
<evidence type="ECO:0000313" key="3">
    <source>
        <dbReference type="Proteomes" id="UP001501742"/>
    </source>
</evidence>
<keyword evidence="3" id="KW-1185">Reference proteome</keyword>
<feature type="region of interest" description="Disordered" evidence="1">
    <location>
        <begin position="1"/>
        <end position="25"/>
    </location>
</feature>
<organism evidence="2 3">
    <name type="scientific">Curtobacterium herbarum</name>
    <dbReference type="NCBI Taxonomy" id="150122"/>
    <lineage>
        <taxon>Bacteria</taxon>
        <taxon>Bacillati</taxon>
        <taxon>Actinomycetota</taxon>
        <taxon>Actinomycetes</taxon>
        <taxon>Micrococcales</taxon>
        <taxon>Microbacteriaceae</taxon>
        <taxon>Curtobacterium</taxon>
    </lineage>
</organism>
<dbReference type="PANTHER" id="PTHR33361">
    <property type="entry name" value="GLR0591 PROTEIN"/>
    <property type="match status" value="1"/>
</dbReference>